<dbReference type="PANTHER" id="PTHR30634">
    <property type="entry name" value="OUTER MEMBRANE LOLAB LIPOPROTEIN INSERTION APPARATUS"/>
    <property type="match status" value="1"/>
</dbReference>
<protein>
    <submittedName>
        <fullName evidence="3">VWA domain-containing protein</fullName>
    </submittedName>
</protein>
<dbReference type="SMART" id="SM00327">
    <property type="entry name" value="VWA"/>
    <property type="match status" value="1"/>
</dbReference>
<evidence type="ECO:0000256" key="1">
    <source>
        <dbReference type="SAM" id="MobiDB-lite"/>
    </source>
</evidence>
<organism evidence="3 4">
    <name type="scientific">Actinoallomurus oryzae</name>
    <dbReference type="NCBI Taxonomy" id="502180"/>
    <lineage>
        <taxon>Bacteria</taxon>
        <taxon>Bacillati</taxon>
        <taxon>Actinomycetota</taxon>
        <taxon>Actinomycetes</taxon>
        <taxon>Streptosporangiales</taxon>
        <taxon>Thermomonosporaceae</taxon>
        <taxon>Actinoallomurus</taxon>
    </lineage>
</organism>
<evidence type="ECO:0000313" key="3">
    <source>
        <dbReference type="EMBL" id="GAA4488486.1"/>
    </source>
</evidence>
<proteinExistence type="predicted"/>
<dbReference type="Gene3D" id="3.40.50.410">
    <property type="entry name" value="von Willebrand factor, type A domain"/>
    <property type="match status" value="1"/>
</dbReference>
<evidence type="ECO:0000313" key="4">
    <source>
        <dbReference type="Proteomes" id="UP001500503"/>
    </source>
</evidence>
<dbReference type="InterPro" id="IPR002035">
    <property type="entry name" value="VWF_A"/>
</dbReference>
<sequence>MSERGEKTEGTAPVVAGSDGGEALGERDEEVAGAAAVVAGPGGGSAVGEGIEGTVPMVDASGGGGHVTALDPGLERWRLVLGAPAETCTGGLTGDAAASDRALDWLYGRDPDLARRGVRRGAGRQAGSGPSALTTVDWLDDIHRLFPRETIERLERDAVERYQIHEVVTDPDVLSRVEPNPTLLRAVLRTKHLMNPEVLRLARRIVEDVVRDLMKRIAPEVRQAFSGTRSRRPSRLRQARNFDFRGTIRANLAHYQPEERRILIEHPKFVSRVRPHLEQWQLVLIVDQSGSMVGSVIHSAVTAACLWNLPGLKTHLIAFDTSVVDLTADVTDPVELLLKVQLGGGTDIARAVEYGASLIENPRRTILAVITDFYEGGDEHRLVRTVARLAEQGTRVLGLAALDEEANPSYDRALAQRLADVGAHVGAMTPGQLAAFVAERIGR</sequence>
<dbReference type="Proteomes" id="UP001500503">
    <property type="component" value="Unassembled WGS sequence"/>
</dbReference>
<accession>A0ABP8PKY5</accession>
<dbReference type="CDD" id="cd01462">
    <property type="entry name" value="VWA_YIEM_type"/>
    <property type="match status" value="1"/>
</dbReference>
<evidence type="ECO:0000259" key="2">
    <source>
        <dbReference type="SMART" id="SM00327"/>
    </source>
</evidence>
<dbReference type="Pfam" id="PF05762">
    <property type="entry name" value="VWA_CoxE"/>
    <property type="match status" value="1"/>
</dbReference>
<comment type="caution">
    <text evidence="3">The sequence shown here is derived from an EMBL/GenBank/DDBJ whole genome shotgun (WGS) entry which is preliminary data.</text>
</comment>
<gene>
    <name evidence="3" type="ORF">GCM10023191_017940</name>
</gene>
<name>A0ABP8PKY5_9ACTN</name>
<feature type="domain" description="VWFA" evidence="2">
    <location>
        <begin position="279"/>
        <end position="441"/>
    </location>
</feature>
<keyword evidence="4" id="KW-1185">Reference proteome</keyword>
<feature type="region of interest" description="Disordered" evidence="1">
    <location>
        <begin position="1"/>
        <end position="29"/>
    </location>
</feature>
<dbReference type="EMBL" id="BAABHF010000013">
    <property type="protein sequence ID" value="GAA4488486.1"/>
    <property type="molecule type" value="Genomic_DNA"/>
</dbReference>
<dbReference type="InterPro" id="IPR008912">
    <property type="entry name" value="Uncharacterised_CoxE"/>
</dbReference>
<dbReference type="InterPro" id="IPR050458">
    <property type="entry name" value="LolB"/>
</dbReference>
<dbReference type="RefSeq" id="WP_345459900.1">
    <property type="nucleotide sequence ID" value="NZ_BAABHF010000013.1"/>
</dbReference>
<dbReference type="PANTHER" id="PTHR30634:SF16">
    <property type="entry name" value="OUTER-MEMBRANE LIPOPROTEIN LOLB"/>
    <property type="match status" value="1"/>
</dbReference>
<dbReference type="InterPro" id="IPR036465">
    <property type="entry name" value="vWFA_dom_sf"/>
</dbReference>
<dbReference type="SUPFAM" id="SSF53300">
    <property type="entry name" value="vWA-like"/>
    <property type="match status" value="1"/>
</dbReference>
<reference evidence="4" key="1">
    <citation type="journal article" date="2019" name="Int. J. Syst. Evol. Microbiol.">
        <title>The Global Catalogue of Microorganisms (GCM) 10K type strain sequencing project: providing services to taxonomists for standard genome sequencing and annotation.</title>
        <authorList>
            <consortium name="The Broad Institute Genomics Platform"/>
            <consortium name="The Broad Institute Genome Sequencing Center for Infectious Disease"/>
            <person name="Wu L."/>
            <person name="Ma J."/>
        </authorList>
    </citation>
    <scope>NUCLEOTIDE SEQUENCE [LARGE SCALE GENOMIC DNA]</scope>
    <source>
        <strain evidence="4">JCM 17933</strain>
    </source>
</reference>